<feature type="binding site" evidence="10">
    <location>
        <position position="506"/>
    </location>
    <ligand>
        <name>Mn(2+)</name>
        <dbReference type="ChEBI" id="CHEBI:29035"/>
    </ligand>
</feature>
<keyword evidence="14" id="KW-1185">Reference proteome</keyword>
<evidence type="ECO:0000256" key="9">
    <source>
        <dbReference type="PIRSR" id="PIRSR005091-2"/>
    </source>
</evidence>
<dbReference type="Gene3D" id="3.40.720.10">
    <property type="entry name" value="Alkaline Phosphatase, subunit A"/>
    <property type="match status" value="1"/>
</dbReference>
<proteinExistence type="inferred from homology"/>
<dbReference type="STRING" id="48256.CLHUN_07750"/>
<organism evidence="13 14">
    <name type="scientific">Ruminiclostridium hungatei</name>
    <name type="common">Clostridium hungatei</name>
    <dbReference type="NCBI Taxonomy" id="48256"/>
    <lineage>
        <taxon>Bacteria</taxon>
        <taxon>Bacillati</taxon>
        <taxon>Bacillota</taxon>
        <taxon>Clostridia</taxon>
        <taxon>Eubacteriales</taxon>
        <taxon>Oscillospiraceae</taxon>
        <taxon>Ruminiclostridium</taxon>
    </lineage>
</organism>
<comment type="similarity">
    <text evidence="3">Belongs to the LTA synthase family.</text>
</comment>
<dbReference type="PANTHER" id="PTHR47371:SF3">
    <property type="entry name" value="PHOSPHOGLYCEROL TRANSFERASE I"/>
    <property type="match status" value="1"/>
</dbReference>
<dbReference type="InterPro" id="IPR012160">
    <property type="entry name" value="LtaS-like"/>
</dbReference>
<dbReference type="GO" id="GO:0005886">
    <property type="term" value="C:plasma membrane"/>
    <property type="evidence" value="ECO:0007669"/>
    <property type="project" value="UniProtKB-SubCell"/>
</dbReference>
<feature type="transmembrane region" description="Helical" evidence="11">
    <location>
        <begin position="149"/>
        <end position="169"/>
    </location>
</feature>
<dbReference type="Pfam" id="PF00884">
    <property type="entry name" value="Sulfatase"/>
    <property type="match status" value="1"/>
</dbReference>
<keyword evidence="9" id="KW-0464">Manganese</keyword>
<name>A0A1V4SPK5_RUMHU</name>
<dbReference type="AlphaFoldDB" id="A0A1V4SPK5"/>
<keyword evidence="7 11" id="KW-0472">Membrane</keyword>
<evidence type="ECO:0000256" key="6">
    <source>
        <dbReference type="ARBA" id="ARBA00022989"/>
    </source>
</evidence>
<dbReference type="Gene3D" id="3.30.1120.170">
    <property type="match status" value="1"/>
</dbReference>
<feature type="domain" description="Sulfatase N-terminal" evidence="12">
    <location>
        <begin position="282"/>
        <end position="567"/>
    </location>
</feature>
<evidence type="ECO:0000313" key="13">
    <source>
        <dbReference type="EMBL" id="OPX45405.1"/>
    </source>
</evidence>
<dbReference type="CDD" id="cd16015">
    <property type="entry name" value="LTA_synthase"/>
    <property type="match status" value="1"/>
</dbReference>
<dbReference type="EMBL" id="MZGX01000004">
    <property type="protein sequence ID" value="OPX45405.1"/>
    <property type="molecule type" value="Genomic_DNA"/>
</dbReference>
<evidence type="ECO:0000256" key="11">
    <source>
        <dbReference type="SAM" id="Phobius"/>
    </source>
</evidence>
<keyword evidence="9" id="KW-0479">Metal-binding</keyword>
<dbReference type="SUPFAM" id="SSF53649">
    <property type="entry name" value="Alkaline phosphatase-like"/>
    <property type="match status" value="1"/>
</dbReference>
<dbReference type="PANTHER" id="PTHR47371">
    <property type="entry name" value="LIPOTEICHOIC ACID SYNTHASE"/>
    <property type="match status" value="1"/>
</dbReference>
<dbReference type="RefSeq" id="WP_080063245.1">
    <property type="nucleotide sequence ID" value="NZ_MZGX01000004.1"/>
</dbReference>
<keyword evidence="5 11" id="KW-0812">Transmembrane</keyword>
<feature type="binding site" evidence="10">
    <location>
        <position position="505"/>
    </location>
    <ligand>
        <name>Mn(2+)</name>
        <dbReference type="ChEBI" id="CHEBI:29035"/>
    </ligand>
</feature>
<evidence type="ECO:0000256" key="1">
    <source>
        <dbReference type="ARBA" id="ARBA00004651"/>
    </source>
</evidence>
<evidence type="ECO:0000256" key="10">
    <source>
        <dbReference type="PIRSR" id="PIRSR005091-3"/>
    </source>
</evidence>
<comment type="pathway">
    <text evidence="2">Cell wall biogenesis; lipoteichoic acid biosynthesis.</text>
</comment>
<evidence type="ECO:0000256" key="5">
    <source>
        <dbReference type="ARBA" id="ARBA00022692"/>
    </source>
</evidence>
<dbReference type="Proteomes" id="UP000191554">
    <property type="component" value="Unassembled WGS sequence"/>
</dbReference>
<dbReference type="PIRSF" id="PIRSF005091">
    <property type="entry name" value="Mmb_sulf_HI1246"/>
    <property type="match status" value="1"/>
</dbReference>
<dbReference type="GO" id="GO:0046872">
    <property type="term" value="F:metal ion binding"/>
    <property type="evidence" value="ECO:0007669"/>
    <property type="project" value="UniProtKB-KW"/>
</dbReference>
<evidence type="ECO:0000313" key="14">
    <source>
        <dbReference type="Proteomes" id="UP000191554"/>
    </source>
</evidence>
<feature type="binding site" evidence="9">
    <location>
        <position position="445"/>
    </location>
    <ligand>
        <name>substrate</name>
    </ligand>
</feature>
<keyword evidence="4" id="KW-1003">Cell membrane</keyword>
<dbReference type="OrthoDB" id="5901192at2"/>
<feature type="transmembrane region" description="Helical" evidence="11">
    <location>
        <begin position="68"/>
        <end position="87"/>
    </location>
</feature>
<dbReference type="InterPro" id="IPR050448">
    <property type="entry name" value="OpgB/LTA_synthase_biosynth"/>
</dbReference>
<feature type="active site" evidence="8">
    <location>
        <position position="332"/>
    </location>
</feature>
<keyword evidence="6 11" id="KW-1133">Transmembrane helix</keyword>
<feature type="transmembrane region" description="Helical" evidence="11">
    <location>
        <begin position="181"/>
        <end position="204"/>
    </location>
</feature>
<accession>A0A1V4SPK5</accession>
<evidence type="ECO:0000259" key="12">
    <source>
        <dbReference type="Pfam" id="PF00884"/>
    </source>
</evidence>
<feature type="binding site" evidence="10">
    <location>
        <position position="290"/>
    </location>
    <ligand>
        <name>Mn(2+)</name>
        <dbReference type="ChEBI" id="CHEBI:29035"/>
    </ligand>
</feature>
<feature type="transmembrane region" description="Helical" evidence="11">
    <location>
        <begin position="94"/>
        <end position="115"/>
    </location>
</feature>
<protein>
    <submittedName>
        <fullName evidence="13">Lipoteichoic acid synthase 1</fullName>
    </submittedName>
</protein>
<evidence type="ECO:0000256" key="7">
    <source>
        <dbReference type="ARBA" id="ARBA00023136"/>
    </source>
</evidence>
<comment type="caution">
    <text evidence="13">The sequence shown here is derived from an EMBL/GenBank/DDBJ whole genome shotgun (WGS) entry which is preliminary data.</text>
</comment>
<feature type="transmembrane region" description="Helical" evidence="11">
    <location>
        <begin position="23"/>
        <end position="48"/>
    </location>
</feature>
<evidence type="ECO:0000256" key="8">
    <source>
        <dbReference type="PIRSR" id="PIRSR005091-1"/>
    </source>
</evidence>
<gene>
    <name evidence="13" type="primary">ltaS1</name>
    <name evidence="13" type="ORF">CLHUN_07750</name>
</gene>
<reference evidence="13" key="1">
    <citation type="submission" date="2017-03" db="EMBL/GenBank/DDBJ databases">
        <title>Genome sequence of Clostridium hungatei DSM 14427.</title>
        <authorList>
            <person name="Poehlein A."/>
            <person name="Daniel R."/>
        </authorList>
    </citation>
    <scope>NUCLEOTIDE SEQUENCE [LARGE SCALE GENOMIC DNA]</scope>
    <source>
        <strain evidence="13">DSM 14427</strain>
    </source>
</reference>
<evidence type="ECO:0000256" key="2">
    <source>
        <dbReference type="ARBA" id="ARBA00004936"/>
    </source>
</evidence>
<evidence type="ECO:0000256" key="4">
    <source>
        <dbReference type="ARBA" id="ARBA00022475"/>
    </source>
</evidence>
<comment type="subcellular location">
    <subcellularLocation>
        <location evidence="1">Cell membrane</location>
        <topology evidence="1">Multi-pass membrane protein</topology>
    </subcellularLocation>
</comment>
<dbReference type="InterPro" id="IPR017850">
    <property type="entry name" value="Alkaline_phosphatase_core_sf"/>
</dbReference>
<dbReference type="InterPro" id="IPR000917">
    <property type="entry name" value="Sulfatase_N"/>
</dbReference>
<evidence type="ECO:0000256" key="3">
    <source>
        <dbReference type="ARBA" id="ARBA00009983"/>
    </source>
</evidence>
<sequence length="627" mass="71646">MMAKTSYGVTVAYRRSLKRGTGLLGYLLQEWLFFLTLAMLLIKSIVLMGFVNSSNQSLIDMSRGLKNITYMPICVAFLLIIAAFSLLARNRGRLWVLLILNFLCSFLFAFDAVYIRASGNFLSTQLLRQTGNLNNLWDSIFAMFRPCDIVFGFDIPIIAVLLIVTRNLVEYSSPLFTNLKARLIAFFTIILISVGYITASHIAIDVYGSSKNDYIFYTHWNPAQTIRNTSPMGYHVYDCYVFFSDFKPYNISDKDRADIQSWIDKKNEKLPPDSYKGIYKGKNLLILQVESLENFVIGKSVDGQEITPSLNKLLSNGIYFDNYYAQINEGTSSDADLMTNTSVFPVRKGSTFFRFPYTRYNSMPAIMEKHGYSTKAIHPDNGEYWNWMEALKNIGFQQCIDSKSFSMDEVIFLGLSDGSFLRQVKDTVIKQKAPFYNFMVTLSSHSPFEMPQRHQKLKLEGALAESRLGGYFQSINYTDGCIGTFIDELDKSGVLDNTVLAVYGDHDSVHKYFNDEIQNIKPSQDWWLDNDKRIPLIIYSKGQQAQTIHTTGGQIDLMPTLLYMLGIDESEYENTVFGRNLMNTREDYVLLSNGEFRGNMAESRKAEILQGLEYADMAIRSDYFKNK</sequence>